<dbReference type="GO" id="GO:0005975">
    <property type="term" value="P:carbohydrate metabolic process"/>
    <property type="evidence" value="ECO:0007669"/>
    <property type="project" value="UniProtKB-ARBA"/>
</dbReference>
<sequence length="244" mass="25495">PKFIWDTTTVCNNSLPNSRISKAVSNVCGLVGNAICKEEDKNKVFAIGLGGDGSKPVDCVGLRKNTGPGTQGAGTPAPPPPTISTEDFQSLTIPASTLKSQLGGFTLKGAHTNLYADGGTQHLDTIVLGQPVTVKATPISYTFTYGDGTKLTTKTPGAPVAGNGNGFDIQTETSHIYTTTGIFTATLTTTYTGQFSVNNGPYQPIPGTANTTSTPLNIDVWRTKHYRVAEPCNKNNTAPGCTPN</sequence>
<proteinExistence type="predicted"/>
<keyword evidence="3" id="KW-1185">Reference proteome</keyword>
<dbReference type="AlphaFoldDB" id="A0A496PG37"/>
<name>A0A496PG37_9MICC</name>
<feature type="domain" description="PKD" evidence="1">
    <location>
        <begin position="137"/>
        <end position="190"/>
    </location>
</feature>
<dbReference type="InterPro" id="IPR013783">
    <property type="entry name" value="Ig-like_fold"/>
</dbReference>
<dbReference type="InterPro" id="IPR000601">
    <property type="entry name" value="PKD_dom"/>
</dbReference>
<feature type="non-terminal residue" evidence="2">
    <location>
        <position position="1"/>
    </location>
</feature>
<evidence type="ECO:0000259" key="1">
    <source>
        <dbReference type="PROSITE" id="PS50093"/>
    </source>
</evidence>
<gene>
    <name evidence="2" type="ORF">DWQ67_13535</name>
</gene>
<dbReference type="Gene3D" id="2.60.40.10">
    <property type="entry name" value="Immunoglobulins"/>
    <property type="match status" value="1"/>
</dbReference>
<comment type="caution">
    <text evidence="2">The sequence shown here is derived from an EMBL/GenBank/DDBJ whole genome shotgun (WGS) entry which is preliminary data.</text>
</comment>
<evidence type="ECO:0000313" key="3">
    <source>
        <dbReference type="Proteomes" id="UP000273119"/>
    </source>
</evidence>
<reference evidence="2 3" key="1">
    <citation type="submission" date="2018-07" db="EMBL/GenBank/DDBJ databases">
        <title>Arthrobacter sp. nov., isolated from raw cow's milk with high bacterial count.</title>
        <authorList>
            <person name="Hahne J."/>
            <person name="Isele D."/>
            <person name="Lipski A."/>
        </authorList>
    </citation>
    <scope>NUCLEOTIDE SEQUENCE [LARGE SCALE GENOMIC DNA]</scope>
    <source>
        <strain evidence="2 3">JZ R-183</strain>
    </source>
</reference>
<dbReference type="EMBL" id="QQXL01000015">
    <property type="protein sequence ID" value="RKW69370.1"/>
    <property type="molecule type" value="Genomic_DNA"/>
</dbReference>
<organism evidence="2 3">
    <name type="scientific">Galactobacter caseinivorans</name>
    <dbReference type="NCBI Taxonomy" id="2676123"/>
    <lineage>
        <taxon>Bacteria</taxon>
        <taxon>Bacillati</taxon>
        <taxon>Actinomycetota</taxon>
        <taxon>Actinomycetes</taxon>
        <taxon>Micrococcales</taxon>
        <taxon>Micrococcaceae</taxon>
        <taxon>Galactobacter</taxon>
    </lineage>
</organism>
<dbReference type="PROSITE" id="PS50093">
    <property type="entry name" value="PKD"/>
    <property type="match status" value="1"/>
</dbReference>
<protein>
    <recommendedName>
        <fullName evidence="1">PKD domain-containing protein</fullName>
    </recommendedName>
</protein>
<accession>A0A496PG37</accession>
<evidence type="ECO:0000313" key="2">
    <source>
        <dbReference type="EMBL" id="RKW69370.1"/>
    </source>
</evidence>
<dbReference type="Proteomes" id="UP000273119">
    <property type="component" value="Unassembled WGS sequence"/>
</dbReference>
<feature type="non-terminal residue" evidence="2">
    <location>
        <position position="244"/>
    </location>
</feature>